<organism evidence="3 4">
    <name type="scientific">Hymenobacter nitidus</name>
    <dbReference type="NCBI Taxonomy" id="2880929"/>
    <lineage>
        <taxon>Bacteria</taxon>
        <taxon>Pseudomonadati</taxon>
        <taxon>Bacteroidota</taxon>
        <taxon>Cytophagia</taxon>
        <taxon>Cytophagales</taxon>
        <taxon>Hymenobacteraceae</taxon>
        <taxon>Hymenobacter</taxon>
    </lineage>
</organism>
<evidence type="ECO:0000256" key="1">
    <source>
        <dbReference type="SAM" id="SignalP"/>
    </source>
</evidence>
<gene>
    <name evidence="3" type="ORF">LGH70_10455</name>
</gene>
<evidence type="ECO:0000259" key="2">
    <source>
        <dbReference type="Pfam" id="PF19335"/>
    </source>
</evidence>
<reference evidence="3" key="1">
    <citation type="submission" date="2021-10" db="EMBL/GenBank/DDBJ databases">
        <authorList>
            <person name="Dean J.D."/>
            <person name="Kim M.K."/>
            <person name="Newey C.N."/>
            <person name="Stoker T.S."/>
            <person name="Thompson D.W."/>
            <person name="Grose J.H."/>
        </authorList>
    </citation>
    <scope>NUCLEOTIDE SEQUENCE</scope>
    <source>
        <strain evidence="3">BT635</strain>
    </source>
</reference>
<feature type="domain" description="Heavy metal binding" evidence="2">
    <location>
        <begin position="45"/>
        <end position="73"/>
    </location>
</feature>
<evidence type="ECO:0000313" key="4">
    <source>
        <dbReference type="Proteomes" id="UP001165297"/>
    </source>
</evidence>
<dbReference type="RefSeq" id="WP_226185231.1">
    <property type="nucleotide sequence ID" value="NZ_JAJADQ010000004.1"/>
</dbReference>
<accession>A0ABS8AEY6</accession>
<comment type="caution">
    <text evidence="3">The sequence shown here is derived from an EMBL/GenBank/DDBJ whole genome shotgun (WGS) entry which is preliminary data.</text>
</comment>
<keyword evidence="1" id="KW-0732">Signal</keyword>
<dbReference type="InterPro" id="IPR045800">
    <property type="entry name" value="HMBD"/>
</dbReference>
<dbReference type="PROSITE" id="PS51257">
    <property type="entry name" value="PROKAR_LIPOPROTEIN"/>
    <property type="match status" value="1"/>
</dbReference>
<dbReference type="Pfam" id="PF19335">
    <property type="entry name" value="HMBD"/>
    <property type="match status" value="1"/>
</dbReference>
<feature type="chain" id="PRO_5046583832" description="Heavy metal binding domain-containing protein" evidence="1">
    <location>
        <begin position="26"/>
        <end position="74"/>
    </location>
</feature>
<feature type="signal peptide" evidence="1">
    <location>
        <begin position="1"/>
        <end position="25"/>
    </location>
</feature>
<proteinExistence type="predicted"/>
<dbReference type="Proteomes" id="UP001165297">
    <property type="component" value="Unassembled WGS sequence"/>
</dbReference>
<sequence>MKKSLYLPIMLLFGGALLGSCEQKAASKTVATPESTVAPKAREAVYECPMQCKGSQSTAPGKCPVCGMDLEKKS</sequence>
<dbReference type="EMBL" id="JAJADQ010000004">
    <property type="protein sequence ID" value="MCB2378004.1"/>
    <property type="molecule type" value="Genomic_DNA"/>
</dbReference>
<protein>
    <recommendedName>
        <fullName evidence="2">Heavy metal binding domain-containing protein</fullName>
    </recommendedName>
</protein>
<keyword evidence="4" id="KW-1185">Reference proteome</keyword>
<evidence type="ECO:0000313" key="3">
    <source>
        <dbReference type="EMBL" id="MCB2378004.1"/>
    </source>
</evidence>
<name>A0ABS8AEY6_9BACT</name>